<keyword evidence="1" id="KW-1133">Transmembrane helix</keyword>
<dbReference type="InterPro" id="IPR025642">
    <property type="entry name" value="DUF4342"/>
</dbReference>
<name>B9E362_CLOK1</name>
<feature type="domain" description="DUF4342" evidence="2">
    <location>
        <begin position="50"/>
        <end position="125"/>
    </location>
</feature>
<proteinExistence type="predicted"/>
<keyword evidence="1" id="KW-0472">Membrane</keyword>
<dbReference type="HOGENOM" id="CLU_115782_0_1_9"/>
<dbReference type="CDD" id="cd14360">
    <property type="entry name" value="UBA_NAC_like_bac"/>
    <property type="match status" value="1"/>
</dbReference>
<dbReference type="EMBL" id="AP009049">
    <property type="protein sequence ID" value="BAH06937.1"/>
    <property type="molecule type" value="Genomic_DNA"/>
</dbReference>
<evidence type="ECO:0000256" key="1">
    <source>
        <dbReference type="SAM" id="Phobius"/>
    </source>
</evidence>
<keyword evidence="1" id="KW-0812">Transmembrane</keyword>
<sequence length="158" mass="17793">MEEFKMSISIEQIDLLRRRANVGYKEAKEALEKCNGDIVEALSYLEEQDKIKPEKECAGNSDFMGKVKRLITRANKIKFVISKDKKTILNIPSTLAAILVIVAMPVAIVSLIIALVTGCKIKFHRENGEDLDINRKIDKVTNVVTDVKDKITKEFNNA</sequence>
<dbReference type="SUPFAM" id="SSF46934">
    <property type="entry name" value="UBA-like"/>
    <property type="match status" value="1"/>
</dbReference>
<evidence type="ECO:0000259" key="2">
    <source>
        <dbReference type="Pfam" id="PF14242"/>
    </source>
</evidence>
<dbReference type="Gene3D" id="1.10.8.10">
    <property type="entry name" value="DNA helicase RuvA subunit, C-terminal domain"/>
    <property type="match status" value="1"/>
</dbReference>
<dbReference type="KEGG" id="ckr:CKR_1886"/>
<accession>B9E362</accession>
<dbReference type="AlphaFoldDB" id="B9E362"/>
<dbReference type="Pfam" id="PF14242">
    <property type="entry name" value="DUF4342"/>
    <property type="match status" value="1"/>
</dbReference>
<reference evidence="4" key="1">
    <citation type="submission" date="2005-09" db="EMBL/GenBank/DDBJ databases">
        <title>Complete genome sequence of Clostridium kluyveri and comparative genomics of Clostridia species.</title>
        <authorList>
            <person name="Inui M."/>
            <person name="Nonaka H."/>
            <person name="Shinoda Y."/>
            <person name="Ikenaga Y."/>
            <person name="Abe M."/>
            <person name="Naito K."/>
            <person name="Vertes A.A."/>
            <person name="Yukawa H."/>
        </authorList>
    </citation>
    <scope>NUCLEOTIDE SEQUENCE [LARGE SCALE GENOMIC DNA]</scope>
    <source>
        <strain evidence="4">NBRC 12016</strain>
    </source>
</reference>
<organism evidence="3 4">
    <name type="scientific">Clostridium kluyveri (strain NBRC 12016)</name>
    <dbReference type="NCBI Taxonomy" id="583346"/>
    <lineage>
        <taxon>Bacteria</taxon>
        <taxon>Bacillati</taxon>
        <taxon>Bacillota</taxon>
        <taxon>Clostridia</taxon>
        <taxon>Eubacteriales</taxon>
        <taxon>Clostridiaceae</taxon>
        <taxon>Clostridium</taxon>
    </lineage>
</organism>
<dbReference type="Proteomes" id="UP000007969">
    <property type="component" value="Chromosome"/>
</dbReference>
<evidence type="ECO:0000313" key="4">
    <source>
        <dbReference type="Proteomes" id="UP000007969"/>
    </source>
</evidence>
<dbReference type="InterPro" id="IPR009060">
    <property type="entry name" value="UBA-like_sf"/>
</dbReference>
<evidence type="ECO:0000313" key="3">
    <source>
        <dbReference type="EMBL" id="BAH06937.1"/>
    </source>
</evidence>
<feature type="transmembrane region" description="Helical" evidence="1">
    <location>
        <begin position="95"/>
        <end position="116"/>
    </location>
</feature>
<protein>
    <recommendedName>
        <fullName evidence="2">DUF4342 domain-containing protein</fullName>
    </recommendedName>
</protein>
<gene>
    <name evidence="3" type="ordered locus">CKR_1886</name>
</gene>